<dbReference type="EMBL" id="JABBWK010000156">
    <property type="protein sequence ID" value="KAG1889628.1"/>
    <property type="molecule type" value="Genomic_DNA"/>
</dbReference>
<protein>
    <submittedName>
        <fullName evidence="3">Uncharacterized protein</fullName>
    </submittedName>
</protein>
<feature type="region of interest" description="Disordered" evidence="2">
    <location>
        <begin position="1"/>
        <end position="35"/>
    </location>
</feature>
<evidence type="ECO:0000313" key="3">
    <source>
        <dbReference type="EMBL" id="KAG1889628.1"/>
    </source>
</evidence>
<dbReference type="Gene3D" id="1.10.443.10">
    <property type="entry name" value="Intergrase catalytic core"/>
    <property type="match status" value="1"/>
</dbReference>
<gene>
    <name evidence="3" type="ORF">F5891DRAFT_1214617</name>
</gene>
<dbReference type="SUPFAM" id="SSF56349">
    <property type="entry name" value="DNA breaking-rejoining enzymes"/>
    <property type="match status" value="1"/>
</dbReference>
<dbReference type="AlphaFoldDB" id="A0AAD4HCV7"/>
<evidence type="ECO:0000313" key="4">
    <source>
        <dbReference type="Proteomes" id="UP001195769"/>
    </source>
</evidence>
<evidence type="ECO:0000256" key="1">
    <source>
        <dbReference type="ARBA" id="ARBA00023172"/>
    </source>
</evidence>
<reference evidence="3" key="1">
    <citation type="journal article" date="2020" name="New Phytol.">
        <title>Comparative genomics reveals dynamic genome evolution in host specialist ectomycorrhizal fungi.</title>
        <authorList>
            <person name="Lofgren L.A."/>
            <person name="Nguyen N.H."/>
            <person name="Vilgalys R."/>
            <person name="Ruytinx J."/>
            <person name="Liao H.L."/>
            <person name="Branco S."/>
            <person name="Kuo A."/>
            <person name="LaButti K."/>
            <person name="Lipzen A."/>
            <person name="Andreopoulos W."/>
            <person name="Pangilinan J."/>
            <person name="Riley R."/>
            <person name="Hundley H."/>
            <person name="Na H."/>
            <person name="Barry K."/>
            <person name="Grigoriev I.V."/>
            <person name="Stajich J.E."/>
            <person name="Kennedy P.G."/>
        </authorList>
    </citation>
    <scope>NUCLEOTIDE SEQUENCE</scope>
    <source>
        <strain evidence="3">FC203</strain>
    </source>
</reference>
<comment type="caution">
    <text evidence="3">The sequence shown here is derived from an EMBL/GenBank/DDBJ whole genome shotgun (WGS) entry which is preliminary data.</text>
</comment>
<keyword evidence="4" id="KW-1185">Reference proteome</keyword>
<proteinExistence type="predicted"/>
<dbReference type="GO" id="GO:0006310">
    <property type="term" value="P:DNA recombination"/>
    <property type="evidence" value="ECO:0007669"/>
    <property type="project" value="UniProtKB-KW"/>
</dbReference>
<sequence length="774" mass="86800">MVRTKPKSCKGPPSPHAAEASPRKRWKGAVPTGNTTLPAINKVKERAKQQHKHAKKTRENYNGYVERGQTWLKAHFTTSRGAMASMDSETVSISTDAYEDPTFRDALERMPNQHSDKALALLISFKCFHENCGQSTDGDTYRGRWHFNEARLCWEGNPASSAEVQDIIKSVKHKTSSEGGDRTHSIAMSKGFMDRILAWTHKLCPPKTFLGLMRSVLAPDTMSTELLTLESRELLTKMTMYQAFSTTAWNLWTRCFELIKLKRKDLTIDFFQVGTTFTRYLNGEKLCSKDLHTYFEVFLSNRKGWQRRVDKGTKESDLRSNRYKLYPQPDLPGCDCFFWLLLWLTFLEVAHYGRKLEPEDYIFPAIGANGIVHCGEPISHDTVQAWIDEATTEAGIPRGAGDNFTTHTYRRGGAQWRWMFAPIGQRWTLARVRWWGSWAENENRDTLIRYLLDELSTYENDHSDALCPTQHEADASLLGEHLLVKPVCIQDLQSMHECISADVAGLRSDLRTLAATLYNGQLTNLPNSRSSTGMCNAPHSSTLLSNPGNPCIVHHSSGSLPPSSESQPCYPAIPSSTLPQPSALTRITDGATILEVGSRSLVLPEKGLVIPDVPTRHPDGTHTPRAASWRQIVKHWTDGDPKHGLLLPLRDWPPEWIRGKNKKFFAMKYHQRSVIALEFLDQFNGHEPAFLAAYPEATVGHTALLRAINRAKKERGDIIPRKYPNAQAFRSFPDLPPTSTSICSSESPSSGLVPSRLRPLAVRSTPTAAGGGVT</sequence>
<dbReference type="InterPro" id="IPR011010">
    <property type="entry name" value="DNA_brk_join_enz"/>
</dbReference>
<evidence type="ECO:0000256" key="2">
    <source>
        <dbReference type="SAM" id="MobiDB-lite"/>
    </source>
</evidence>
<dbReference type="GO" id="GO:0003677">
    <property type="term" value="F:DNA binding"/>
    <property type="evidence" value="ECO:0007669"/>
    <property type="project" value="InterPro"/>
</dbReference>
<organism evidence="3 4">
    <name type="scientific">Suillus fuscotomentosus</name>
    <dbReference type="NCBI Taxonomy" id="1912939"/>
    <lineage>
        <taxon>Eukaryota</taxon>
        <taxon>Fungi</taxon>
        <taxon>Dikarya</taxon>
        <taxon>Basidiomycota</taxon>
        <taxon>Agaricomycotina</taxon>
        <taxon>Agaricomycetes</taxon>
        <taxon>Agaricomycetidae</taxon>
        <taxon>Boletales</taxon>
        <taxon>Suillineae</taxon>
        <taxon>Suillaceae</taxon>
        <taxon>Suillus</taxon>
    </lineage>
</organism>
<accession>A0AAD4HCV7</accession>
<dbReference type="GO" id="GO:0015074">
    <property type="term" value="P:DNA integration"/>
    <property type="evidence" value="ECO:0007669"/>
    <property type="project" value="InterPro"/>
</dbReference>
<name>A0AAD4HCV7_9AGAM</name>
<dbReference type="InterPro" id="IPR013762">
    <property type="entry name" value="Integrase-like_cat_sf"/>
</dbReference>
<keyword evidence="1" id="KW-0233">DNA recombination</keyword>
<dbReference type="Proteomes" id="UP001195769">
    <property type="component" value="Unassembled WGS sequence"/>
</dbReference>
<dbReference type="GeneID" id="64663580"/>
<dbReference type="RefSeq" id="XP_041217489.1">
    <property type="nucleotide sequence ID" value="XM_041369282.1"/>
</dbReference>